<evidence type="ECO:0000256" key="3">
    <source>
        <dbReference type="ARBA" id="ARBA00015087"/>
    </source>
</evidence>
<protein>
    <recommendedName>
        <fullName evidence="3">Transmembrane protein 231</fullName>
    </recommendedName>
</protein>
<dbReference type="OrthoDB" id="426438at2759"/>
<keyword evidence="5 12" id="KW-0812">Transmembrane</keyword>
<keyword evidence="6 12" id="KW-1133">Transmembrane helix</keyword>
<reference evidence="13 14" key="1">
    <citation type="journal article" date="2019" name="J. Hered.">
        <title>An Improved Genome Assembly for Drosophila navojoa, the Basal Species in the mojavensis Cluster.</title>
        <authorList>
            <person name="Vanderlinde T."/>
            <person name="Dupim E.G."/>
            <person name="Nazario-Yepiz N.O."/>
            <person name="Carvalho A.B."/>
        </authorList>
    </citation>
    <scope>NUCLEOTIDE SEQUENCE [LARGE SCALE GENOMIC DNA]</scope>
    <source>
        <strain evidence="13">Navoj_Jal97</strain>
        <tissue evidence="13">Whole organism</tissue>
    </source>
</reference>
<dbReference type="STRING" id="7232.A0A484BES4"/>
<dbReference type="Pfam" id="PF10149">
    <property type="entry name" value="TM231"/>
    <property type="match status" value="1"/>
</dbReference>
<evidence type="ECO:0000256" key="11">
    <source>
        <dbReference type="ARBA" id="ARBA00024803"/>
    </source>
</evidence>
<evidence type="ECO:0000256" key="9">
    <source>
        <dbReference type="ARBA" id="ARBA00023180"/>
    </source>
</evidence>
<evidence type="ECO:0000256" key="8">
    <source>
        <dbReference type="ARBA" id="ARBA00023136"/>
    </source>
</evidence>
<sequence>MKFIPLHTTNTAIVYKNSICSLASLLVLVFIALSVMLPVLLVSLLSPYSGISESRVLYEQPDLKFKYQYIFVAHVESSQDTESLESSFVACSSFTNFNARVQNYSSRCETTKYWVQDLDYDAVTDRVHFQLELQQLPAPLINFDLLLFFEAQLRHKCLLNPPAVLAHQLQMPQAVRLQNGHVQLKGELKLKQFVEFTCPFPGRNLQTHFRQVQLDTNNSLADISQYKMESLLAQVKANPAYFQLAVQETYYRAAPPRLSPGLTIDLELDVLQVPARYHLSIWERLGQFWLYFASFFGISFYIMNKLKDFLFGRHIVRSWEIIPWKKLY</sequence>
<dbReference type="Proteomes" id="UP000295192">
    <property type="component" value="Unassembled WGS sequence"/>
</dbReference>
<evidence type="ECO:0000256" key="7">
    <source>
        <dbReference type="ARBA" id="ARBA00023069"/>
    </source>
</evidence>
<evidence type="ECO:0000256" key="2">
    <source>
        <dbReference type="ARBA" id="ARBA00009082"/>
    </source>
</evidence>
<feature type="transmembrane region" description="Helical" evidence="12">
    <location>
        <begin position="21"/>
        <end position="45"/>
    </location>
</feature>
<evidence type="ECO:0000256" key="6">
    <source>
        <dbReference type="ARBA" id="ARBA00022989"/>
    </source>
</evidence>
<proteinExistence type="inferred from homology"/>
<dbReference type="AlphaFoldDB" id="A0A484BES4"/>
<evidence type="ECO:0000256" key="5">
    <source>
        <dbReference type="ARBA" id="ARBA00022692"/>
    </source>
</evidence>
<evidence type="ECO:0000313" key="14">
    <source>
        <dbReference type="Proteomes" id="UP000295192"/>
    </source>
</evidence>
<dbReference type="GO" id="GO:0060170">
    <property type="term" value="C:ciliary membrane"/>
    <property type="evidence" value="ECO:0007669"/>
    <property type="project" value="UniProtKB-SubCell"/>
</dbReference>
<keyword evidence="4" id="KW-1003">Cell membrane</keyword>
<comment type="subcellular location">
    <subcellularLocation>
        <location evidence="1">Cell projection</location>
        <location evidence="1">Cilium membrane</location>
        <topology evidence="1">Multi-pass membrane protein</topology>
    </subcellularLocation>
</comment>
<dbReference type="OMA" id="HIIRSWE"/>
<evidence type="ECO:0000313" key="13">
    <source>
        <dbReference type="EMBL" id="TDG46295.1"/>
    </source>
</evidence>
<gene>
    <name evidence="13" type="ORF">AWZ03_007266</name>
</gene>
<keyword evidence="9" id="KW-0325">Glycoprotein</keyword>
<evidence type="ECO:0000256" key="10">
    <source>
        <dbReference type="ARBA" id="ARBA00023273"/>
    </source>
</evidence>
<dbReference type="EMBL" id="LSRL02000061">
    <property type="protein sequence ID" value="TDG46295.1"/>
    <property type="molecule type" value="Genomic_DNA"/>
</dbReference>
<keyword evidence="7" id="KW-0969">Cilium</keyword>
<accession>A0A484BES4</accession>
<dbReference type="InterPro" id="IPR019306">
    <property type="entry name" value="TMEM231"/>
</dbReference>
<evidence type="ECO:0000256" key="1">
    <source>
        <dbReference type="ARBA" id="ARBA00004272"/>
    </source>
</evidence>
<dbReference type="PANTHER" id="PTHR14605:SF1">
    <property type="entry name" value="TRANSMEMBRANE PROTEIN 231"/>
    <property type="match status" value="1"/>
</dbReference>
<comment type="caution">
    <text evidence="13">The sequence shown here is derived from an EMBL/GenBank/DDBJ whole genome shotgun (WGS) entry which is preliminary data.</text>
</comment>
<name>A0A484BES4_DRONA</name>
<dbReference type="PANTHER" id="PTHR14605">
    <property type="entry name" value="CHST5 PROTEIN"/>
    <property type="match status" value="1"/>
</dbReference>
<evidence type="ECO:0000256" key="4">
    <source>
        <dbReference type="ARBA" id="ARBA00022475"/>
    </source>
</evidence>
<feature type="transmembrane region" description="Helical" evidence="12">
    <location>
        <begin position="288"/>
        <end position="304"/>
    </location>
</feature>
<dbReference type="GO" id="GO:0060271">
    <property type="term" value="P:cilium assembly"/>
    <property type="evidence" value="ECO:0007669"/>
    <property type="project" value="TreeGrafter"/>
</dbReference>
<dbReference type="GO" id="GO:0035869">
    <property type="term" value="C:ciliary transition zone"/>
    <property type="evidence" value="ECO:0007669"/>
    <property type="project" value="TreeGrafter"/>
</dbReference>
<organism evidence="13 14">
    <name type="scientific">Drosophila navojoa</name>
    <name type="common">Fruit fly</name>
    <dbReference type="NCBI Taxonomy" id="7232"/>
    <lineage>
        <taxon>Eukaryota</taxon>
        <taxon>Metazoa</taxon>
        <taxon>Ecdysozoa</taxon>
        <taxon>Arthropoda</taxon>
        <taxon>Hexapoda</taxon>
        <taxon>Insecta</taxon>
        <taxon>Pterygota</taxon>
        <taxon>Neoptera</taxon>
        <taxon>Endopterygota</taxon>
        <taxon>Diptera</taxon>
        <taxon>Brachycera</taxon>
        <taxon>Muscomorpha</taxon>
        <taxon>Ephydroidea</taxon>
        <taxon>Drosophilidae</taxon>
        <taxon>Drosophila</taxon>
    </lineage>
</organism>
<dbReference type="GO" id="GO:0032880">
    <property type="term" value="P:regulation of protein localization"/>
    <property type="evidence" value="ECO:0007669"/>
    <property type="project" value="TreeGrafter"/>
</dbReference>
<keyword evidence="10" id="KW-0966">Cell projection</keyword>
<comment type="similarity">
    <text evidence="2">Belongs to the TMEM231 family.</text>
</comment>
<keyword evidence="14" id="KW-1185">Reference proteome</keyword>
<evidence type="ECO:0000256" key="12">
    <source>
        <dbReference type="SAM" id="Phobius"/>
    </source>
</evidence>
<comment type="function">
    <text evidence="11">Transmembrane component of the tectonic-like complex, a complex localized at the transition zone of primary cilia and acting as a barrier that prevents diffusion of transmembrane proteins between the cilia and plasma membranes. Required for ciliogenesis and sonic hedgehog/SHH signaling.</text>
</comment>
<keyword evidence="8 12" id="KW-0472">Membrane</keyword>